<organism evidence="1 2">
    <name type="scientific">Bacillus mesophilus</name>
    <dbReference type="NCBI Taxonomy" id="1808955"/>
    <lineage>
        <taxon>Bacteria</taxon>
        <taxon>Bacillati</taxon>
        <taxon>Bacillota</taxon>
        <taxon>Bacilli</taxon>
        <taxon>Bacillales</taxon>
        <taxon>Bacillaceae</taxon>
        <taxon>Bacillus</taxon>
    </lineage>
</organism>
<dbReference type="AlphaFoldDB" id="A0A6M0Q364"/>
<accession>A0A6M0Q364</accession>
<dbReference type="RefSeq" id="WP_163177775.1">
    <property type="nucleotide sequence ID" value="NZ_JAAIWM010000001.1"/>
</dbReference>
<dbReference type="EMBL" id="JAAIWM010000001">
    <property type="protein sequence ID" value="NEY70821.1"/>
    <property type="molecule type" value="Genomic_DNA"/>
</dbReference>
<comment type="caution">
    <text evidence="1">The sequence shown here is derived from an EMBL/GenBank/DDBJ whole genome shotgun (WGS) entry which is preliminary data.</text>
</comment>
<gene>
    <name evidence="1" type="ORF">G4D63_03600</name>
</gene>
<evidence type="ECO:0000313" key="2">
    <source>
        <dbReference type="Proteomes" id="UP000481043"/>
    </source>
</evidence>
<dbReference type="Proteomes" id="UP000481043">
    <property type="component" value="Unassembled WGS sequence"/>
</dbReference>
<sequence length="80" mass="9310">MGICPICNGFESSETTCKQCQSVMEDKGRVIDYFDDYSPYMEIDGMKKIDGYEQTLQQHQCAHLLYCNHCQTEQVIFIQE</sequence>
<evidence type="ECO:0000313" key="1">
    <source>
        <dbReference type="EMBL" id="NEY70821.1"/>
    </source>
</evidence>
<reference evidence="1 2" key="1">
    <citation type="submission" date="2020-02" db="EMBL/GenBank/DDBJ databases">
        <title>Bacillus aquiflavi sp. nov., isolated from yellow water of strong flavor Chinese baijiu in Yibin region of China.</title>
        <authorList>
            <person name="Xie J."/>
        </authorList>
    </citation>
    <scope>NUCLEOTIDE SEQUENCE [LARGE SCALE GENOMIC DNA]</scope>
    <source>
        <strain evidence="1 2">SA4</strain>
    </source>
</reference>
<name>A0A6M0Q364_9BACI</name>
<keyword evidence="2" id="KW-1185">Reference proteome</keyword>
<proteinExistence type="predicted"/>
<protein>
    <submittedName>
        <fullName evidence="1">Uncharacterized protein</fullName>
    </submittedName>
</protein>